<dbReference type="InterPro" id="IPR011324">
    <property type="entry name" value="Cytotoxic_necrot_fac-like_cat"/>
</dbReference>
<accession>A0ABT4PFZ5</accession>
<name>A0ABT4PFZ5_9BACT</name>
<evidence type="ECO:0000256" key="5">
    <source>
        <dbReference type="ARBA" id="ARBA00022801"/>
    </source>
</evidence>
<keyword evidence="3" id="KW-0808">Transferase</keyword>
<protein>
    <recommendedName>
        <fullName evidence="10">Purine nucleoside phosphorylase</fullName>
    </recommendedName>
</protein>
<evidence type="ECO:0000256" key="7">
    <source>
        <dbReference type="ARBA" id="ARBA00047989"/>
    </source>
</evidence>
<dbReference type="NCBIfam" id="TIGR00726">
    <property type="entry name" value="peptidoglycan editing factor PgeF"/>
    <property type="match status" value="1"/>
</dbReference>
<evidence type="ECO:0000256" key="1">
    <source>
        <dbReference type="ARBA" id="ARBA00000553"/>
    </source>
</evidence>
<evidence type="ECO:0000256" key="3">
    <source>
        <dbReference type="ARBA" id="ARBA00022679"/>
    </source>
</evidence>
<dbReference type="InterPro" id="IPR038371">
    <property type="entry name" value="Cu_polyphenol_OxRdtase_sf"/>
</dbReference>
<keyword evidence="6" id="KW-0862">Zinc</keyword>
<gene>
    <name evidence="11" type="primary">pgeF</name>
    <name evidence="11" type="ORF">O6P32_04545</name>
</gene>
<sequence length="267" mass="29777">MELYTKDMRMLEYGLAKSYPDIFLFSTTRHGGYSEGNYASFNCNGYCGDNEDHVKRNRELLCSLLPDADALIIPHQTHGVTVRVIDEAFVQCDDIQKVDLLEGVDALVTNLPGQCLCVSTADCIPVLCYDTRHHAVAAIHAGWRGTLGRIVCHTIQTMRECYGTKGEDVVACIGPGISLDAFEVGDEVYQAFEQAGFQMQAISCRKEKWHIDLWEANRLQLISEGVPSSAIELAGICTYSQYEHFFSARRLGIHSGRILSGIMRIKM</sequence>
<dbReference type="SUPFAM" id="SSF64438">
    <property type="entry name" value="CNF1/YfiH-like putative cysteine hydrolases"/>
    <property type="match status" value="1"/>
</dbReference>
<comment type="caution">
    <text evidence="11">The sequence shown here is derived from an EMBL/GenBank/DDBJ whole genome shotgun (WGS) entry which is preliminary data.</text>
</comment>
<dbReference type="Pfam" id="PF02578">
    <property type="entry name" value="Cu-oxidase_4"/>
    <property type="match status" value="1"/>
</dbReference>
<dbReference type="EMBL" id="JAPZVM010000003">
    <property type="protein sequence ID" value="MCZ8371977.1"/>
    <property type="molecule type" value="Genomic_DNA"/>
</dbReference>
<keyword evidence="12" id="KW-1185">Reference proteome</keyword>
<comment type="catalytic activity">
    <reaction evidence="1">
        <text>inosine + phosphate = alpha-D-ribose 1-phosphate + hypoxanthine</text>
        <dbReference type="Rhea" id="RHEA:27646"/>
        <dbReference type="ChEBI" id="CHEBI:17368"/>
        <dbReference type="ChEBI" id="CHEBI:17596"/>
        <dbReference type="ChEBI" id="CHEBI:43474"/>
        <dbReference type="ChEBI" id="CHEBI:57720"/>
        <dbReference type="EC" id="2.4.2.1"/>
    </reaction>
    <physiologicalReaction direction="left-to-right" evidence="1">
        <dbReference type="Rhea" id="RHEA:27647"/>
    </physiologicalReaction>
</comment>
<keyword evidence="5" id="KW-0378">Hydrolase</keyword>
<comment type="catalytic activity">
    <reaction evidence="7">
        <text>adenosine + H2O + H(+) = inosine + NH4(+)</text>
        <dbReference type="Rhea" id="RHEA:24408"/>
        <dbReference type="ChEBI" id="CHEBI:15377"/>
        <dbReference type="ChEBI" id="CHEBI:15378"/>
        <dbReference type="ChEBI" id="CHEBI:16335"/>
        <dbReference type="ChEBI" id="CHEBI:17596"/>
        <dbReference type="ChEBI" id="CHEBI:28938"/>
        <dbReference type="EC" id="3.5.4.4"/>
    </reaction>
    <physiologicalReaction direction="left-to-right" evidence="7">
        <dbReference type="Rhea" id="RHEA:24409"/>
    </physiologicalReaction>
</comment>
<evidence type="ECO:0000256" key="8">
    <source>
        <dbReference type="ARBA" id="ARBA00048968"/>
    </source>
</evidence>
<dbReference type="Gene3D" id="3.60.140.10">
    <property type="entry name" value="CNF1/YfiH-like putative cysteine hydrolases"/>
    <property type="match status" value="1"/>
</dbReference>
<comment type="catalytic activity">
    <reaction evidence="8">
        <text>adenosine + phosphate = alpha-D-ribose 1-phosphate + adenine</text>
        <dbReference type="Rhea" id="RHEA:27642"/>
        <dbReference type="ChEBI" id="CHEBI:16335"/>
        <dbReference type="ChEBI" id="CHEBI:16708"/>
        <dbReference type="ChEBI" id="CHEBI:43474"/>
        <dbReference type="ChEBI" id="CHEBI:57720"/>
        <dbReference type="EC" id="2.4.2.1"/>
    </reaction>
    <physiologicalReaction direction="left-to-right" evidence="8">
        <dbReference type="Rhea" id="RHEA:27643"/>
    </physiologicalReaction>
</comment>
<evidence type="ECO:0000256" key="10">
    <source>
        <dbReference type="RuleBase" id="RU361274"/>
    </source>
</evidence>
<dbReference type="Proteomes" id="UP001141933">
    <property type="component" value="Unassembled WGS sequence"/>
</dbReference>
<dbReference type="CDD" id="cd16833">
    <property type="entry name" value="YfiH"/>
    <property type="match status" value="1"/>
</dbReference>
<reference evidence="11" key="1">
    <citation type="submission" date="2022-12" db="EMBL/GenBank/DDBJ databases">
        <title>Phocaeicola acetigenes sp. nov., isolated feces from a healthy human.</title>
        <authorList>
            <person name="Do H."/>
            <person name="Ha Y.B."/>
            <person name="Kim J.-S."/>
            <person name="Suh M.K."/>
            <person name="Kim H.S."/>
            <person name="Lee J.-S."/>
        </authorList>
    </citation>
    <scope>NUCLEOTIDE SEQUENCE</scope>
    <source>
        <strain evidence="11">KGMB11183</strain>
    </source>
</reference>
<dbReference type="PANTHER" id="PTHR30616:SF2">
    <property type="entry name" value="PURINE NUCLEOSIDE PHOSPHORYLASE LACC1"/>
    <property type="match status" value="1"/>
</dbReference>
<comment type="similarity">
    <text evidence="2 10">Belongs to the purine nucleoside phosphorylase YfiH/LACC1 family.</text>
</comment>
<keyword evidence="4" id="KW-0479">Metal-binding</keyword>
<organism evidence="11 12">
    <name type="scientific">Phocaeicola acetigenes</name>
    <dbReference type="NCBI Taxonomy" id="3016083"/>
    <lineage>
        <taxon>Bacteria</taxon>
        <taxon>Pseudomonadati</taxon>
        <taxon>Bacteroidota</taxon>
        <taxon>Bacteroidia</taxon>
        <taxon>Bacteroidales</taxon>
        <taxon>Bacteroidaceae</taxon>
        <taxon>Phocaeicola</taxon>
    </lineage>
</organism>
<evidence type="ECO:0000256" key="4">
    <source>
        <dbReference type="ARBA" id="ARBA00022723"/>
    </source>
</evidence>
<dbReference type="RefSeq" id="WP_269877509.1">
    <property type="nucleotide sequence ID" value="NZ_JAPZVM010000003.1"/>
</dbReference>
<proteinExistence type="inferred from homology"/>
<dbReference type="InterPro" id="IPR003730">
    <property type="entry name" value="Cu_polyphenol_OxRdtase"/>
</dbReference>
<evidence type="ECO:0000256" key="2">
    <source>
        <dbReference type="ARBA" id="ARBA00007353"/>
    </source>
</evidence>
<dbReference type="PANTHER" id="PTHR30616">
    <property type="entry name" value="UNCHARACTERIZED PROTEIN YFIH"/>
    <property type="match status" value="1"/>
</dbReference>
<comment type="catalytic activity">
    <reaction evidence="9">
        <text>S-methyl-5'-thioadenosine + phosphate = 5-(methylsulfanyl)-alpha-D-ribose 1-phosphate + adenine</text>
        <dbReference type="Rhea" id="RHEA:11852"/>
        <dbReference type="ChEBI" id="CHEBI:16708"/>
        <dbReference type="ChEBI" id="CHEBI:17509"/>
        <dbReference type="ChEBI" id="CHEBI:43474"/>
        <dbReference type="ChEBI" id="CHEBI:58533"/>
        <dbReference type="EC" id="2.4.2.28"/>
    </reaction>
    <physiologicalReaction direction="left-to-right" evidence="9">
        <dbReference type="Rhea" id="RHEA:11853"/>
    </physiologicalReaction>
</comment>
<evidence type="ECO:0000313" key="11">
    <source>
        <dbReference type="EMBL" id="MCZ8371977.1"/>
    </source>
</evidence>
<evidence type="ECO:0000313" key="12">
    <source>
        <dbReference type="Proteomes" id="UP001141933"/>
    </source>
</evidence>
<evidence type="ECO:0000256" key="6">
    <source>
        <dbReference type="ARBA" id="ARBA00022833"/>
    </source>
</evidence>
<evidence type="ECO:0000256" key="9">
    <source>
        <dbReference type="ARBA" id="ARBA00049893"/>
    </source>
</evidence>